<dbReference type="Pfam" id="PF07654">
    <property type="entry name" value="C1-set"/>
    <property type="match status" value="2"/>
</dbReference>
<dbReference type="SUPFAM" id="SSF48726">
    <property type="entry name" value="Immunoglobulin"/>
    <property type="match status" value="3"/>
</dbReference>
<dbReference type="SMART" id="SM00407">
    <property type="entry name" value="IGc1"/>
    <property type="match status" value="2"/>
</dbReference>
<keyword evidence="5" id="KW-1133">Transmembrane helix</keyword>
<keyword evidence="3" id="KW-0732">Signal</keyword>
<evidence type="ECO:0000256" key="7">
    <source>
        <dbReference type="ARBA" id="ARBA00023157"/>
    </source>
</evidence>
<evidence type="ECO:0000256" key="4">
    <source>
        <dbReference type="ARBA" id="ARBA00022737"/>
    </source>
</evidence>
<feature type="domain" description="Ig-like" evidence="10">
    <location>
        <begin position="5"/>
        <end position="93"/>
    </location>
</feature>
<reference evidence="11" key="1">
    <citation type="submission" date="2025-08" db="UniProtKB">
        <authorList>
            <consortium name="Ensembl"/>
        </authorList>
    </citation>
    <scope>IDENTIFICATION</scope>
</reference>
<keyword evidence="8" id="KW-0325">Glycoprotein</keyword>
<dbReference type="GO" id="GO:0016020">
    <property type="term" value="C:membrane"/>
    <property type="evidence" value="ECO:0007669"/>
    <property type="project" value="UniProtKB-SubCell"/>
</dbReference>
<dbReference type="PANTHER" id="PTHR19971">
    <property type="entry name" value="SIGNAL-REGULATORY PROTEIN BETA"/>
    <property type="match status" value="1"/>
</dbReference>
<protein>
    <recommendedName>
        <fullName evidence="10">Ig-like domain-containing protein</fullName>
    </recommendedName>
</protein>
<dbReference type="STRING" id="379532.ENSPCOP00000019747"/>
<keyword evidence="4" id="KW-0677">Repeat</keyword>
<evidence type="ECO:0000313" key="11">
    <source>
        <dbReference type="Ensembl" id="ENSPCOP00000019747.1"/>
    </source>
</evidence>
<dbReference type="SMART" id="SM00406">
    <property type="entry name" value="IGv"/>
    <property type="match status" value="1"/>
</dbReference>
<sequence>VAGEEELQVLQPDKSVSVAAGESAILRCSVTALVPVGPIEWFRATGRSRELFHSQRAPSPRVTPLEDITKRNNMDFSIRISNITPEDAGTYYCVKFRRGTPSNKMLFPFNSGLAKPSLPVVTGPAARVTANQTVNFTCESHGFSPRDITLKWFKNGNELSDFQTSVDPAGKSVSYSLRSTAKVALNPGDVHSQVICEVAHDTLQGAPLRGTASLSETIRVPPTLEVTQQPTMAGSLVNVTCRVTRFYPRSLQLAWLENGDVSRIEMASIPIESKDGTYSWTSWLLVNSSAHREDVKLTCQVEHDGQPPVSRSHVLVVSTHQKEQGAGATP</sequence>
<evidence type="ECO:0000259" key="10">
    <source>
        <dbReference type="PROSITE" id="PS50835"/>
    </source>
</evidence>
<dbReference type="PROSITE" id="PS50835">
    <property type="entry name" value="IG_LIKE"/>
    <property type="match status" value="3"/>
</dbReference>
<keyword evidence="12" id="KW-1185">Reference proteome</keyword>
<organism evidence="11 12">
    <name type="scientific">Propithecus coquereli</name>
    <name type="common">Coquerel's sifaka</name>
    <name type="synonym">Propithecus verreauxi coquereli</name>
    <dbReference type="NCBI Taxonomy" id="379532"/>
    <lineage>
        <taxon>Eukaryota</taxon>
        <taxon>Metazoa</taxon>
        <taxon>Chordata</taxon>
        <taxon>Craniata</taxon>
        <taxon>Vertebrata</taxon>
        <taxon>Euteleostomi</taxon>
        <taxon>Mammalia</taxon>
        <taxon>Eutheria</taxon>
        <taxon>Euarchontoglires</taxon>
        <taxon>Primates</taxon>
        <taxon>Strepsirrhini</taxon>
        <taxon>Lemuriformes</taxon>
        <taxon>Indriidae</taxon>
        <taxon>Propithecus</taxon>
    </lineage>
</organism>
<accession>A0A2K6G0H1</accession>
<proteinExistence type="predicted"/>
<dbReference type="InterPro" id="IPR013106">
    <property type="entry name" value="Ig_V-set"/>
</dbReference>
<dbReference type="InterPro" id="IPR003597">
    <property type="entry name" value="Ig_C1-set"/>
</dbReference>
<dbReference type="Gene3D" id="2.60.40.10">
    <property type="entry name" value="Immunoglobulins"/>
    <property type="match status" value="3"/>
</dbReference>
<name>A0A2K6G0H1_PROCO</name>
<dbReference type="FunFam" id="2.60.40.10:FF:000295">
    <property type="entry name" value="Tyrosine-protein phosphatase non-receptor type substrate 1"/>
    <property type="match status" value="1"/>
</dbReference>
<dbReference type="InterPro" id="IPR051755">
    <property type="entry name" value="Ig-like_CS_Receptor"/>
</dbReference>
<dbReference type="SMART" id="SM00409">
    <property type="entry name" value="IG"/>
    <property type="match status" value="2"/>
</dbReference>
<dbReference type="Pfam" id="PF07686">
    <property type="entry name" value="V-set"/>
    <property type="match status" value="1"/>
</dbReference>
<dbReference type="FunFam" id="2.60.40.10:FF:000454">
    <property type="entry name" value="Tyrosine-protein phosphatase non-receptor type substrate 1"/>
    <property type="match status" value="1"/>
</dbReference>
<dbReference type="InterPro" id="IPR003599">
    <property type="entry name" value="Ig_sub"/>
</dbReference>
<dbReference type="CDD" id="cd16085">
    <property type="entry name" value="IgC1_SIRP_domain_3"/>
    <property type="match status" value="1"/>
</dbReference>
<dbReference type="FunFam" id="2.60.40.10:FF:000490">
    <property type="entry name" value="Signal-regulatory protein beta 1"/>
    <property type="match status" value="1"/>
</dbReference>
<keyword evidence="7" id="KW-1015">Disulfide bond</keyword>
<evidence type="ECO:0000256" key="9">
    <source>
        <dbReference type="ARBA" id="ARBA00023319"/>
    </source>
</evidence>
<evidence type="ECO:0000256" key="2">
    <source>
        <dbReference type="ARBA" id="ARBA00022692"/>
    </source>
</evidence>
<dbReference type="InterPro" id="IPR013783">
    <property type="entry name" value="Ig-like_fold"/>
</dbReference>
<reference evidence="11" key="2">
    <citation type="submission" date="2025-09" db="UniProtKB">
        <authorList>
            <consortium name="Ensembl"/>
        </authorList>
    </citation>
    <scope>IDENTIFICATION</scope>
</reference>
<evidence type="ECO:0000256" key="5">
    <source>
        <dbReference type="ARBA" id="ARBA00022989"/>
    </source>
</evidence>
<dbReference type="Proteomes" id="UP000233160">
    <property type="component" value="Unassembled WGS sequence"/>
</dbReference>
<dbReference type="InterPro" id="IPR007110">
    <property type="entry name" value="Ig-like_dom"/>
</dbReference>
<dbReference type="GeneTree" id="ENSGT00960000186656"/>
<feature type="domain" description="Ig-like" evidence="10">
    <location>
        <begin position="116"/>
        <end position="215"/>
    </location>
</feature>
<comment type="subcellular location">
    <subcellularLocation>
        <location evidence="1">Membrane</location>
        <topology evidence="1">Single-pass type I membrane protein</topology>
    </subcellularLocation>
</comment>
<dbReference type="OMA" id="ICEMAHI"/>
<dbReference type="CDD" id="cd05772">
    <property type="entry name" value="IgC1_SIRP_domain_2"/>
    <property type="match status" value="1"/>
</dbReference>
<keyword evidence="9" id="KW-0393">Immunoglobulin domain</keyword>
<dbReference type="Ensembl" id="ENSPCOT00000030398.1">
    <property type="protein sequence ID" value="ENSPCOP00000019747.1"/>
    <property type="gene ID" value="ENSPCOG00000021831.1"/>
</dbReference>
<feature type="domain" description="Ig-like" evidence="10">
    <location>
        <begin position="222"/>
        <end position="310"/>
    </location>
</feature>
<evidence type="ECO:0000313" key="12">
    <source>
        <dbReference type="Proteomes" id="UP000233160"/>
    </source>
</evidence>
<keyword evidence="2" id="KW-0812">Transmembrane</keyword>
<evidence type="ECO:0000256" key="3">
    <source>
        <dbReference type="ARBA" id="ARBA00022729"/>
    </source>
</evidence>
<evidence type="ECO:0000256" key="8">
    <source>
        <dbReference type="ARBA" id="ARBA00023180"/>
    </source>
</evidence>
<evidence type="ECO:0000256" key="6">
    <source>
        <dbReference type="ARBA" id="ARBA00023136"/>
    </source>
</evidence>
<dbReference type="InterPro" id="IPR036179">
    <property type="entry name" value="Ig-like_dom_sf"/>
</dbReference>
<dbReference type="AlphaFoldDB" id="A0A2K6G0H1"/>
<keyword evidence="6" id="KW-0472">Membrane</keyword>
<evidence type="ECO:0000256" key="1">
    <source>
        <dbReference type="ARBA" id="ARBA00004479"/>
    </source>
</evidence>